<evidence type="ECO:0000313" key="3">
    <source>
        <dbReference type="Proteomes" id="UP000009223"/>
    </source>
</evidence>
<reference evidence="2 3" key="2">
    <citation type="journal article" date="2011" name="ISME J.">
        <title>RNA-seq reveals cooperative metabolic interactions between two termite-gut spirochete species in co-culture.</title>
        <authorList>
            <person name="Rosenthal A.Z."/>
            <person name="Matson E.G."/>
            <person name="Eldar A."/>
            <person name="Leadbetter J.R."/>
        </authorList>
    </citation>
    <scope>NUCLEOTIDE SEQUENCE [LARGE SCALE GENOMIC DNA]</scope>
    <source>
        <strain evidence="3">ATCC BAA-887 / DSM 12427 / ZAS-2</strain>
    </source>
</reference>
<keyword evidence="3" id="KW-1185">Reference proteome</keyword>
<dbReference type="STRING" id="545694.TREPR_2894"/>
<organism evidence="2 3">
    <name type="scientific">Treponema primitia (strain ATCC BAA-887 / DSM 12427 / ZAS-2)</name>
    <dbReference type="NCBI Taxonomy" id="545694"/>
    <lineage>
        <taxon>Bacteria</taxon>
        <taxon>Pseudomonadati</taxon>
        <taxon>Spirochaetota</taxon>
        <taxon>Spirochaetia</taxon>
        <taxon>Spirochaetales</taxon>
        <taxon>Treponemataceae</taxon>
        <taxon>Treponema</taxon>
    </lineage>
</organism>
<dbReference type="AlphaFoldDB" id="F5YPA0"/>
<dbReference type="Proteomes" id="UP000009223">
    <property type="component" value="Chromosome"/>
</dbReference>
<dbReference type="Pfam" id="PF05685">
    <property type="entry name" value="Uma2"/>
    <property type="match status" value="1"/>
</dbReference>
<dbReference type="RefSeq" id="WP_015707351.1">
    <property type="nucleotide sequence ID" value="NC_015578.1"/>
</dbReference>
<dbReference type="PANTHER" id="PTHR36558:SF1">
    <property type="entry name" value="RESTRICTION ENDONUCLEASE DOMAIN-CONTAINING PROTEIN-RELATED"/>
    <property type="match status" value="1"/>
</dbReference>
<evidence type="ECO:0000313" key="2">
    <source>
        <dbReference type="EMBL" id="AEF83680.1"/>
    </source>
</evidence>
<protein>
    <recommendedName>
        <fullName evidence="1">Putative restriction endonuclease domain-containing protein</fullName>
    </recommendedName>
</protein>
<accession>F5YPA0</accession>
<sequence>MPLAKEETYYTYADYLEWDEGVRCEIIDGEAFMMAPPTRMHQGISGELFVKIKNFLVGKPCKVYSAPFGVRLNPKKDNSDDTVLEPDISVICDPSKLDDRGCNGAPDLVIEVLSPSTARHDRVVKFRKYQEAGVREYWTVDPDTKSVQVFTLNDGQYIVSTYDDTDMAPISVLPGCEIKLGDVFAE</sequence>
<dbReference type="eggNOG" id="COG4636">
    <property type="taxonomic scope" value="Bacteria"/>
</dbReference>
<name>F5YPA0_TREPZ</name>
<proteinExistence type="predicted"/>
<dbReference type="EMBL" id="CP001843">
    <property type="protein sequence ID" value="AEF83680.1"/>
    <property type="molecule type" value="Genomic_DNA"/>
</dbReference>
<dbReference type="KEGG" id="tpi:TREPR_2894"/>
<dbReference type="Gene3D" id="3.90.1570.10">
    <property type="entry name" value="tt1808, chain A"/>
    <property type="match status" value="1"/>
</dbReference>
<dbReference type="HOGENOM" id="CLU_076312_0_2_12"/>
<dbReference type="PANTHER" id="PTHR36558">
    <property type="entry name" value="GLR1098 PROTEIN"/>
    <property type="match status" value="1"/>
</dbReference>
<evidence type="ECO:0000259" key="1">
    <source>
        <dbReference type="Pfam" id="PF05685"/>
    </source>
</evidence>
<gene>
    <name evidence="2" type="ordered locus">TREPR_2894</name>
</gene>
<dbReference type="InterPro" id="IPR011335">
    <property type="entry name" value="Restrct_endonuc-II-like"/>
</dbReference>
<dbReference type="CDD" id="cd06260">
    <property type="entry name" value="DUF820-like"/>
    <property type="match status" value="1"/>
</dbReference>
<dbReference type="InterPro" id="IPR008538">
    <property type="entry name" value="Uma2"/>
</dbReference>
<feature type="domain" description="Putative restriction endonuclease" evidence="1">
    <location>
        <begin position="13"/>
        <end position="179"/>
    </location>
</feature>
<dbReference type="OrthoDB" id="9808428at2"/>
<dbReference type="InterPro" id="IPR012296">
    <property type="entry name" value="Nuclease_put_TT1808"/>
</dbReference>
<reference evidence="3" key="1">
    <citation type="submission" date="2009-12" db="EMBL/GenBank/DDBJ databases">
        <title>Complete sequence of Treponema primitia strain ZAS-2.</title>
        <authorList>
            <person name="Tetu S.G."/>
            <person name="Matson E."/>
            <person name="Ren Q."/>
            <person name="Seshadri R."/>
            <person name="Elbourne L."/>
            <person name="Hassan K.A."/>
            <person name="Durkin A."/>
            <person name="Radune D."/>
            <person name="Mohamoud Y."/>
            <person name="Shay R."/>
            <person name="Jin S."/>
            <person name="Zhang X."/>
            <person name="Lucey K."/>
            <person name="Ballor N.R."/>
            <person name="Ottesen E."/>
            <person name="Rosenthal R."/>
            <person name="Allen A."/>
            <person name="Leadbetter J.R."/>
            <person name="Paulsen I.T."/>
        </authorList>
    </citation>
    <scope>NUCLEOTIDE SEQUENCE [LARGE SCALE GENOMIC DNA]</scope>
    <source>
        <strain evidence="3">ATCC BAA-887 / DSM 12427 / ZAS-2</strain>
    </source>
</reference>
<dbReference type="SUPFAM" id="SSF52980">
    <property type="entry name" value="Restriction endonuclease-like"/>
    <property type="match status" value="1"/>
</dbReference>